<keyword evidence="3" id="KW-1185">Reference proteome</keyword>
<accession>A0ABW4ZD38</accession>
<name>A0ABW4ZD38_9BACT</name>
<feature type="transmembrane region" description="Helical" evidence="1">
    <location>
        <begin position="34"/>
        <end position="54"/>
    </location>
</feature>
<organism evidence="2 3">
    <name type="scientific">Rubritalea tangerina</name>
    <dbReference type="NCBI Taxonomy" id="430798"/>
    <lineage>
        <taxon>Bacteria</taxon>
        <taxon>Pseudomonadati</taxon>
        <taxon>Verrucomicrobiota</taxon>
        <taxon>Verrucomicrobiia</taxon>
        <taxon>Verrucomicrobiales</taxon>
        <taxon>Rubritaleaceae</taxon>
        <taxon>Rubritalea</taxon>
    </lineage>
</organism>
<keyword evidence="1" id="KW-0812">Transmembrane</keyword>
<gene>
    <name evidence="2" type="ORF">ACFSW8_13585</name>
</gene>
<dbReference type="RefSeq" id="WP_377178505.1">
    <property type="nucleotide sequence ID" value="NZ_JBHUJB010000061.1"/>
</dbReference>
<reference evidence="3" key="1">
    <citation type="journal article" date="2019" name="Int. J. Syst. Evol. Microbiol.">
        <title>The Global Catalogue of Microorganisms (GCM) 10K type strain sequencing project: providing services to taxonomists for standard genome sequencing and annotation.</title>
        <authorList>
            <consortium name="The Broad Institute Genomics Platform"/>
            <consortium name="The Broad Institute Genome Sequencing Center for Infectious Disease"/>
            <person name="Wu L."/>
            <person name="Ma J."/>
        </authorList>
    </citation>
    <scope>NUCLEOTIDE SEQUENCE [LARGE SCALE GENOMIC DNA]</scope>
    <source>
        <strain evidence="3">CCUG 57942</strain>
    </source>
</reference>
<comment type="caution">
    <text evidence="2">The sequence shown here is derived from an EMBL/GenBank/DDBJ whole genome shotgun (WGS) entry which is preliminary data.</text>
</comment>
<evidence type="ECO:0000313" key="2">
    <source>
        <dbReference type="EMBL" id="MFD2159934.1"/>
    </source>
</evidence>
<evidence type="ECO:0000256" key="1">
    <source>
        <dbReference type="SAM" id="Phobius"/>
    </source>
</evidence>
<sequence>MMRLAFLTFFLLCGVARAGMTVITLTDVAEMRLQSLSFFIASYLLMALFVKWLWNYLAKSFEKIPHLKYRQALALALVSGLFLYVILTMISGARELLTPGAWQKNGYGYKLKDTSKELHQVDLFPIAFELRDSLMESAKRHDGAFPASLFTDAMLLTNAQSNFSYRAGLSINTSTPTLLAYASEPQNSNHIVILTDGTVTLWPTTKIQEALFRE</sequence>
<dbReference type="EMBL" id="JBHUJB010000061">
    <property type="protein sequence ID" value="MFD2159934.1"/>
    <property type="molecule type" value="Genomic_DNA"/>
</dbReference>
<protein>
    <submittedName>
        <fullName evidence="2">Uncharacterized protein</fullName>
    </submittedName>
</protein>
<evidence type="ECO:0000313" key="3">
    <source>
        <dbReference type="Proteomes" id="UP001597389"/>
    </source>
</evidence>
<feature type="transmembrane region" description="Helical" evidence="1">
    <location>
        <begin position="74"/>
        <end position="93"/>
    </location>
</feature>
<dbReference type="Proteomes" id="UP001597389">
    <property type="component" value="Unassembled WGS sequence"/>
</dbReference>
<keyword evidence="1" id="KW-1133">Transmembrane helix</keyword>
<keyword evidence="1" id="KW-0472">Membrane</keyword>
<proteinExistence type="predicted"/>